<dbReference type="GO" id="GO:0051016">
    <property type="term" value="P:barbed-end actin filament capping"/>
    <property type="evidence" value="ECO:0007669"/>
    <property type="project" value="UniProtKB-UniRule"/>
</dbReference>
<evidence type="ECO:0000256" key="7">
    <source>
        <dbReference type="ARBA" id="ARBA00023212"/>
    </source>
</evidence>
<dbReference type="GO" id="GO:0051015">
    <property type="term" value="F:actin filament binding"/>
    <property type="evidence" value="ECO:0007669"/>
    <property type="project" value="TreeGrafter"/>
</dbReference>
<evidence type="ECO:0000256" key="9">
    <source>
        <dbReference type="RuleBase" id="RU365078"/>
    </source>
</evidence>
<comment type="function">
    <text evidence="8 9">F-actin-capping proteins bind in a Ca(2+)-independent manner to the fast growing ends of actin filaments (barbed end) thereby blocking the exchange of subunits at these ends. Unlike other capping proteins (such as gelsolin and severin), these proteins do not sever actin filaments.</text>
</comment>
<evidence type="ECO:0000313" key="11">
    <source>
        <dbReference type="Proteomes" id="UP000031516"/>
    </source>
</evidence>
<evidence type="ECO:0000256" key="8">
    <source>
        <dbReference type="ARBA" id="ARBA00025389"/>
    </source>
</evidence>
<dbReference type="InterPro" id="IPR042276">
    <property type="entry name" value="CapZ_alpha/beta_2"/>
</dbReference>
<evidence type="ECO:0000256" key="5">
    <source>
        <dbReference type="ARBA" id="ARBA00022490"/>
    </source>
</evidence>
<dbReference type="AlphaFoldDB" id="A0A0A8L854"/>
<comment type="caution">
    <text evidence="10">The sequence shown here is derived from an EMBL/GenBank/DDBJ whole genome shotgun (WGS) entry which is preliminary data.</text>
</comment>
<gene>
    <name evidence="10" type="ORF">KLDO_g2555</name>
</gene>
<dbReference type="InterPro" id="IPR043175">
    <property type="entry name" value="CAPZB_N"/>
</dbReference>
<dbReference type="GO" id="GO:0008290">
    <property type="term" value="C:F-actin capping protein complex"/>
    <property type="evidence" value="ECO:0007669"/>
    <property type="project" value="UniProtKB-UniRule"/>
</dbReference>
<dbReference type="PANTHER" id="PTHR10619:SF0">
    <property type="entry name" value="F-ACTIN-CAPPING PROTEIN SUBUNIT BETA ISOFORMS 1 AND 2"/>
    <property type="match status" value="1"/>
</dbReference>
<dbReference type="PROSITE" id="PS00231">
    <property type="entry name" value="F_ACTIN_CAPPING_BETA"/>
    <property type="match status" value="1"/>
</dbReference>
<evidence type="ECO:0000256" key="6">
    <source>
        <dbReference type="ARBA" id="ARBA00023203"/>
    </source>
</evidence>
<dbReference type="InterPro" id="IPR037282">
    <property type="entry name" value="CapZ_alpha/beta"/>
</dbReference>
<comment type="similarity">
    <text evidence="2 9">Belongs to the F-actin-capping protein beta subunit family.</text>
</comment>
<dbReference type="GO" id="GO:0030036">
    <property type="term" value="P:actin cytoskeleton organization"/>
    <property type="evidence" value="ECO:0007669"/>
    <property type="project" value="InterPro"/>
</dbReference>
<reference evidence="10 11" key="1">
    <citation type="submission" date="2014-03" db="EMBL/GenBank/DDBJ databases">
        <title>The genome of Kluyveromyces dobzhanskii.</title>
        <authorList>
            <person name="Nystedt B."/>
            <person name="Astrom S."/>
        </authorList>
    </citation>
    <scope>NUCLEOTIDE SEQUENCE [LARGE SCALE GENOMIC DNA]</scope>
    <source>
        <strain evidence="10 11">CBS 2104</strain>
    </source>
</reference>
<keyword evidence="7 9" id="KW-0206">Cytoskeleton</keyword>
<evidence type="ECO:0000256" key="3">
    <source>
        <dbReference type="ARBA" id="ARBA00021859"/>
    </source>
</evidence>
<evidence type="ECO:0000256" key="1">
    <source>
        <dbReference type="ARBA" id="ARBA00004245"/>
    </source>
</evidence>
<sequence>MSVDEKFDAACELLYRLDPTKVKSHLQSLIALEPEIAEGLLSTIDVPLTVKKDSDSNNKEFLCCDYNRDIDSHRSPWSNTYFPELSAKDLEESPFPSEPLRALELACNNSFELYRDLYYEGGITSTYLWDVDESTDFAGIILFKKAESEDAKWDSIHVISATNDEDGNQVTYNVTTTVILHLENLSKEQQLSLSGNLTRETSKTVKLRNVSTVEQLVHAHSSNLGSMVEDIESKLRSMLEVVYFEKTLDIYNVLRESNDASTKLQKEQHSELIENFQKL</sequence>
<dbReference type="EMBL" id="CCBQ010000037">
    <property type="protein sequence ID" value="CDO94282.1"/>
    <property type="molecule type" value="Genomic_DNA"/>
</dbReference>
<dbReference type="Proteomes" id="UP000031516">
    <property type="component" value="Unassembled WGS sequence"/>
</dbReference>
<dbReference type="PANTHER" id="PTHR10619">
    <property type="entry name" value="F-ACTIN-CAPPING PROTEIN SUBUNIT BETA"/>
    <property type="match status" value="1"/>
</dbReference>
<accession>A0A0A8L854</accession>
<dbReference type="Gene3D" id="3.90.1150.210">
    <property type="entry name" value="F-actin capping protein, beta subunit"/>
    <property type="match status" value="1"/>
</dbReference>
<organism evidence="10 11">
    <name type="scientific">Kluyveromyces dobzhanskii CBS 2104</name>
    <dbReference type="NCBI Taxonomy" id="1427455"/>
    <lineage>
        <taxon>Eukaryota</taxon>
        <taxon>Fungi</taxon>
        <taxon>Dikarya</taxon>
        <taxon>Ascomycota</taxon>
        <taxon>Saccharomycotina</taxon>
        <taxon>Saccharomycetes</taxon>
        <taxon>Saccharomycetales</taxon>
        <taxon>Saccharomycetaceae</taxon>
        <taxon>Kluyveromyces</taxon>
    </lineage>
</organism>
<dbReference type="Gene3D" id="1.20.58.570">
    <property type="match status" value="1"/>
</dbReference>
<keyword evidence="5 9" id="KW-0963">Cytoplasm</keyword>
<dbReference type="GO" id="GO:0030479">
    <property type="term" value="C:actin cortical patch"/>
    <property type="evidence" value="ECO:0007669"/>
    <property type="project" value="TreeGrafter"/>
</dbReference>
<dbReference type="GO" id="GO:0000902">
    <property type="term" value="P:cell morphogenesis"/>
    <property type="evidence" value="ECO:0007669"/>
    <property type="project" value="TreeGrafter"/>
</dbReference>
<dbReference type="OrthoDB" id="9979678at2759"/>
<dbReference type="SUPFAM" id="SSF90096">
    <property type="entry name" value="Subunits of heterodimeric actin filament capping protein Capz"/>
    <property type="match status" value="1"/>
</dbReference>
<name>A0A0A8L854_9SACH</name>
<protein>
    <recommendedName>
        <fullName evidence="3 9">F-actin-capping protein subunit beta</fullName>
    </recommendedName>
</protein>
<evidence type="ECO:0000256" key="2">
    <source>
        <dbReference type="ARBA" id="ARBA00006039"/>
    </source>
</evidence>
<keyword evidence="11" id="KW-1185">Reference proteome</keyword>
<proteinExistence type="inferred from homology"/>
<evidence type="ECO:0000256" key="4">
    <source>
        <dbReference type="ARBA" id="ARBA00022467"/>
    </source>
</evidence>
<dbReference type="FunFam" id="1.20.58.570:FF:000001">
    <property type="entry name" value="F-actin-capping protein subunit beta"/>
    <property type="match status" value="1"/>
</dbReference>
<keyword evidence="6 9" id="KW-0009">Actin-binding</keyword>
<keyword evidence="4 9" id="KW-0117">Actin capping</keyword>
<comment type="subunit">
    <text evidence="9">Heterodimer of an alpha and a beta subunit.</text>
</comment>
<dbReference type="PRINTS" id="PR00192">
    <property type="entry name" value="FACTINCAPB"/>
</dbReference>
<dbReference type="Pfam" id="PF01115">
    <property type="entry name" value="F_actin_cap_B"/>
    <property type="match status" value="1"/>
</dbReference>
<evidence type="ECO:0000313" key="10">
    <source>
        <dbReference type="EMBL" id="CDO94282.1"/>
    </source>
</evidence>
<comment type="subcellular location">
    <subcellularLocation>
        <location evidence="1 9">Cytoplasm</location>
        <location evidence="1 9">Cytoskeleton</location>
    </subcellularLocation>
</comment>
<dbReference type="InterPro" id="IPR019771">
    <property type="entry name" value="F-actin_capping_bsu_CS"/>
</dbReference>
<dbReference type="InterPro" id="IPR001698">
    <property type="entry name" value="CAPZB"/>
</dbReference>